<name>A0A804J768_MUSAM</name>
<dbReference type="EMBL" id="HG996470">
    <property type="protein sequence ID" value="CAG1839222.1"/>
    <property type="molecule type" value="Genomic_DNA"/>
</dbReference>
<dbReference type="EnsemblPlants" id="Ma05_t22020.1">
    <property type="protein sequence ID" value="Ma05_p22020.1"/>
    <property type="gene ID" value="Ma05_g22020"/>
</dbReference>
<keyword evidence="4" id="KW-1185">Reference proteome</keyword>
<accession>A0A804J768</accession>
<evidence type="ECO:0000313" key="3">
    <source>
        <dbReference type="EnsemblPlants" id="Ma05_p22020.1"/>
    </source>
</evidence>
<dbReference type="Gramene" id="Ma05_t22020.1">
    <property type="protein sequence ID" value="Ma05_p22020.1"/>
    <property type="gene ID" value="Ma05_g22020"/>
</dbReference>
<feature type="region of interest" description="Disordered" evidence="1">
    <location>
        <begin position="1"/>
        <end position="22"/>
    </location>
</feature>
<dbReference type="InParanoid" id="A0A804J768"/>
<sequence>MLISRSASIRHPSHKVHLQYTGTNTSETVGVLASHSK</sequence>
<reference evidence="3" key="2">
    <citation type="submission" date="2021-05" db="UniProtKB">
        <authorList>
            <consortium name="EnsemblPlants"/>
        </authorList>
    </citation>
    <scope>IDENTIFICATION</scope>
    <source>
        <strain evidence="3">subsp. malaccensis</strain>
    </source>
</reference>
<reference evidence="2" key="1">
    <citation type="submission" date="2021-03" db="EMBL/GenBank/DDBJ databases">
        <authorList>
            <consortium name="Genoscope - CEA"/>
            <person name="William W."/>
        </authorList>
    </citation>
    <scope>NUCLEOTIDE SEQUENCE</scope>
    <source>
        <strain evidence="2">Doubled-haploid Pahang</strain>
    </source>
</reference>
<dbReference type="AlphaFoldDB" id="A0A804J768"/>
<protein>
    <submittedName>
        <fullName evidence="2">(wild Malaysian banana) hypothetical protein</fullName>
    </submittedName>
</protein>
<evidence type="ECO:0000256" key="1">
    <source>
        <dbReference type="SAM" id="MobiDB-lite"/>
    </source>
</evidence>
<evidence type="ECO:0000313" key="4">
    <source>
        <dbReference type="Proteomes" id="UP000012960"/>
    </source>
</evidence>
<gene>
    <name evidence="2" type="ORF">GSMUA_273990.1</name>
</gene>
<dbReference type="Proteomes" id="UP000012960">
    <property type="component" value="Unplaced"/>
</dbReference>
<organism evidence="3 4">
    <name type="scientific">Musa acuminata subsp. malaccensis</name>
    <name type="common">Wild banana</name>
    <name type="synonym">Musa malaccensis</name>
    <dbReference type="NCBI Taxonomy" id="214687"/>
    <lineage>
        <taxon>Eukaryota</taxon>
        <taxon>Viridiplantae</taxon>
        <taxon>Streptophyta</taxon>
        <taxon>Embryophyta</taxon>
        <taxon>Tracheophyta</taxon>
        <taxon>Spermatophyta</taxon>
        <taxon>Magnoliopsida</taxon>
        <taxon>Liliopsida</taxon>
        <taxon>Zingiberales</taxon>
        <taxon>Musaceae</taxon>
        <taxon>Musa</taxon>
    </lineage>
</organism>
<proteinExistence type="predicted"/>
<evidence type="ECO:0000313" key="2">
    <source>
        <dbReference type="EMBL" id="CAG1839222.1"/>
    </source>
</evidence>